<dbReference type="PANTHER" id="PTHR43618:SF4">
    <property type="entry name" value="SHORT CHAIN DEHYDROGENASE_REDUCTASE FAMILY (AFU_ORTHOLOGUE AFUA_7G04540)"/>
    <property type="match status" value="1"/>
</dbReference>
<evidence type="ECO:0000313" key="5">
    <source>
        <dbReference type="Proteomes" id="UP000298327"/>
    </source>
</evidence>
<dbReference type="InterPro" id="IPR036291">
    <property type="entry name" value="NAD(P)-bd_dom_sf"/>
</dbReference>
<dbReference type="AlphaFoldDB" id="A0A4Y9YUG9"/>
<dbReference type="OrthoDB" id="2944396at2759"/>
<dbReference type="CDD" id="cd05233">
    <property type="entry name" value="SDR_c"/>
    <property type="match status" value="1"/>
</dbReference>
<dbReference type="Gene3D" id="3.40.50.720">
    <property type="entry name" value="NAD(P)-binding Rossmann-like Domain"/>
    <property type="match status" value="1"/>
</dbReference>
<comment type="caution">
    <text evidence="4">The sequence shown here is derived from an EMBL/GenBank/DDBJ whole genome shotgun (WGS) entry which is preliminary data.</text>
</comment>
<proteinExistence type="inferred from homology"/>
<dbReference type="Proteomes" id="UP000298327">
    <property type="component" value="Unassembled WGS sequence"/>
</dbReference>
<gene>
    <name evidence="4" type="ORF">EVG20_g4873</name>
</gene>
<dbReference type="SUPFAM" id="SSF51735">
    <property type="entry name" value="NAD(P)-binding Rossmann-fold domains"/>
    <property type="match status" value="1"/>
</dbReference>
<dbReference type="PRINTS" id="PR00080">
    <property type="entry name" value="SDRFAMILY"/>
</dbReference>
<dbReference type="InterPro" id="IPR002347">
    <property type="entry name" value="SDR_fam"/>
</dbReference>
<evidence type="ECO:0000313" key="4">
    <source>
        <dbReference type="EMBL" id="TFY66216.1"/>
    </source>
</evidence>
<sequence length="283" mass="29497">MSFVTDLFSAAGRVAVITGGGTGLGFWMSEAWVKNGGKVYITGRREETLKAAVAKLNSIRKGSASYIQADVSIQAEINKLASELSVHEKAIDVLVNNAGVAGYDPNTSDAPLATFDSEAWVRQFTLHAWAPAAVTSALSPLLVEAAKKGEGRGSVILIGSIAEDFWFYSWPSNGYSVSKAAEAALAKTLANKLIGHGVRVNTIKPGTFATEMNDASVSGTGAHEDSVKRNVPLKRNGAADDIAAIFLFFATKAGAYVTGQEISVDGGWTLVANGLEPAGGAST</sequence>
<dbReference type="PRINTS" id="PR00081">
    <property type="entry name" value="GDHRDH"/>
</dbReference>
<keyword evidence="2" id="KW-0521">NADP</keyword>
<keyword evidence="5" id="KW-1185">Reference proteome</keyword>
<dbReference type="FunFam" id="3.40.50.720:FF:000084">
    <property type="entry name" value="Short-chain dehydrogenase reductase"/>
    <property type="match status" value="1"/>
</dbReference>
<accession>A0A4Y9YUG9</accession>
<keyword evidence="3" id="KW-0560">Oxidoreductase</keyword>
<dbReference type="STRING" id="205917.A0A4Y9YUG9"/>
<reference evidence="4 5" key="1">
    <citation type="submission" date="2019-02" db="EMBL/GenBank/DDBJ databases">
        <title>Genome sequencing of the rare red list fungi Dentipellis fragilis.</title>
        <authorList>
            <person name="Buettner E."/>
            <person name="Kellner H."/>
        </authorList>
    </citation>
    <scope>NUCLEOTIDE SEQUENCE [LARGE SCALE GENOMIC DNA]</scope>
    <source>
        <strain evidence="4 5">DSM 105465</strain>
    </source>
</reference>
<name>A0A4Y9YUG9_9AGAM</name>
<dbReference type="GO" id="GO:0016491">
    <property type="term" value="F:oxidoreductase activity"/>
    <property type="evidence" value="ECO:0007669"/>
    <property type="project" value="UniProtKB-KW"/>
</dbReference>
<dbReference type="Pfam" id="PF13561">
    <property type="entry name" value="adh_short_C2"/>
    <property type="match status" value="1"/>
</dbReference>
<dbReference type="EMBL" id="SEOQ01000267">
    <property type="protein sequence ID" value="TFY66216.1"/>
    <property type="molecule type" value="Genomic_DNA"/>
</dbReference>
<evidence type="ECO:0000256" key="1">
    <source>
        <dbReference type="ARBA" id="ARBA00006484"/>
    </source>
</evidence>
<dbReference type="PANTHER" id="PTHR43618">
    <property type="entry name" value="7-ALPHA-HYDROXYSTEROID DEHYDROGENASE"/>
    <property type="match status" value="1"/>
</dbReference>
<protein>
    <recommendedName>
        <fullName evidence="6">NAD(P)-binding protein</fullName>
    </recommendedName>
</protein>
<evidence type="ECO:0008006" key="6">
    <source>
        <dbReference type="Google" id="ProtNLM"/>
    </source>
</evidence>
<evidence type="ECO:0000256" key="3">
    <source>
        <dbReference type="ARBA" id="ARBA00023002"/>
    </source>
</evidence>
<dbReference type="InterPro" id="IPR052178">
    <property type="entry name" value="Sec_Metab_Biosynth_SDR"/>
</dbReference>
<organism evidence="4 5">
    <name type="scientific">Dentipellis fragilis</name>
    <dbReference type="NCBI Taxonomy" id="205917"/>
    <lineage>
        <taxon>Eukaryota</taxon>
        <taxon>Fungi</taxon>
        <taxon>Dikarya</taxon>
        <taxon>Basidiomycota</taxon>
        <taxon>Agaricomycotina</taxon>
        <taxon>Agaricomycetes</taxon>
        <taxon>Russulales</taxon>
        <taxon>Hericiaceae</taxon>
        <taxon>Dentipellis</taxon>
    </lineage>
</organism>
<evidence type="ECO:0000256" key="2">
    <source>
        <dbReference type="ARBA" id="ARBA00022857"/>
    </source>
</evidence>
<comment type="similarity">
    <text evidence="1">Belongs to the short-chain dehydrogenases/reductases (SDR) family.</text>
</comment>